<dbReference type="CDD" id="cd01949">
    <property type="entry name" value="GGDEF"/>
    <property type="match status" value="1"/>
</dbReference>
<dbReference type="InterPro" id="IPR029787">
    <property type="entry name" value="Nucleotide_cyclase"/>
</dbReference>
<dbReference type="EC" id="2.7.7.65" evidence="1"/>
<dbReference type="InterPro" id="IPR043128">
    <property type="entry name" value="Rev_trsase/Diguanyl_cyclase"/>
</dbReference>
<dbReference type="PANTHER" id="PTHR45138">
    <property type="entry name" value="REGULATORY COMPONENTS OF SENSORY TRANSDUCTION SYSTEM"/>
    <property type="match status" value="1"/>
</dbReference>
<dbReference type="EMBL" id="JAWDIO010000002">
    <property type="protein sequence ID" value="MDU0355621.1"/>
    <property type="molecule type" value="Genomic_DNA"/>
</dbReference>
<dbReference type="RefSeq" id="WP_316027153.1">
    <property type="nucleotide sequence ID" value="NZ_JAWDIO010000002.1"/>
</dbReference>
<keyword evidence="3" id="KW-0548">Nucleotidyltransferase</keyword>
<evidence type="ECO:0000259" key="2">
    <source>
        <dbReference type="PROSITE" id="PS50887"/>
    </source>
</evidence>
<keyword evidence="4" id="KW-1185">Reference proteome</keyword>
<dbReference type="InterPro" id="IPR000160">
    <property type="entry name" value="GGDEF_dom"/>
</dbReference>
<dbReference type="SMART" id="SM00267">
    <property type="entry name" value="GGDEF"/>
    <property type="match status" value="1"/>
</dbReference>
<dbReference type="Proteomes" id="UP001247805">
    <property type="component" value="Unassembled WGS sequence"/>
</dbReference>
<evidence type="ECO:0000256" key="1">
    <source>
        <dbReference type="ARBA" id="ARBA00012528"/>
    </source>
</evidence>
<name>A0ABU3T021_9ALTE</name>
<evidence type="ECO:0000313" key="4">
    <source>
        <dbReference type="Proteomes" id="UP001247805"/>
    </source>
</evidence>
<accession>A0ABU3T021</accession>
<dbReference type="GO" id="GO:0052621">
    <property type="term" value="F:diguanylate cyclase activity"/>
    <property type="evidence" value="ECO:0007669"/>
    <property type="project" value="UniProtKB-EC"/>
</dbReference>
<gene>
    <name evidence="3" type="ORF">RS130_18530</name>
</gene>
<dbReference type="Gene3D" id="3.30.70.270">
    <property type="match status" value="1"/>
</dbReference>
<feature type="domain" description="GGDEF" evidence="2">
    <location>
        <begin position="169"/>
        <end position="296"/>
    </location>
</feature>
<proteinExistence type="predicted"/>
<keyword evidence="3" id="KW-0808">Transferase</keyword>
<reference evidence="3 4" key="1">
    <citation type="submission" date="2023-10" db="EMBL/GenBank/DDBJ databases">
        <title>Glaciecola aquimarina strain GGW-M5 nov., isolated from a coastal seawater.</title>
        <authorList>
            <person name="Bayburt H."/>
            <person name="Kim J.M."/>
            <person name="Choi B.J."/>
            <person name="Jeon C.O."/>
        </authorList>
    </citation>
    <scope>NUCLEOTIDE SEQUENCE [LARGE SCALE GENOMIC DNA]</scope>
    <source>
        <strain evidence="3 4">KCTC 32108</strain>
    </source>
</reference>
<comment type="caution">
    <text evidence="3">The sequence shown here is derived from an EMBL/GenBank/DDBJ whole genome shotgun (WGS) entry which is preliminary data.</text>
</comment>
<dbReference type="InterPro" id="IPR050469">
    <property type="entry name" value="Diguanylate_Cyclase"/>
</dbReference>
<sequence>MEQLNQFYQENIRDSFFTQEQTNQGLSQLELNQFIQKLLTTIDISELAELYFEQLKTTLQLSSLKIQYEDNLLDLGDIVSNQHSKTLTCMDMNNSVATIIYGFSEPMSLRNVQVLQQMHIHFSYPLKNALTHYKIKQFAMKDFLTSLGNRASYEETIMRLVSHANRHQTPFGLIMLDMDNFKQVNDKHGHNEGDNVLVESAKTILKCLRDSDYAYRFGGDEFCCLLPEANEQTNQLIAERILAAIEESPLLRKHKVSCSIGSANFDINDNPISLFSRADEALYQAKRTGKNCIKAG</sequence>
<protein>
    <recommendedName>
        <fullName evidence="1">diguanylate cyclase</fullName>
        <ecNumber evidence="1">2.7.7.65</ecNumber>
    </recommendedName>
</protein>
<dbReference type="Pfam" id="PF00990">
    <property type="entry name" value="GGDEF"/>
    <property type="match status" value="1"/>
</dbReference>
<evidence type="ECO:0000313" key="3">
    <source>
        <dbReference type="EMBL" id="MDU0355621.1"/>
    </source>
</evidence>
<organism evidence="3 4">
    <name type="scientific">Paraglaciecola aquimarina</name>
    <dbReference type="NCBI Taxonomy" id="1235557"/>
    <lineage>
        <taxon>Bacteria</taxon>
        <taxon>Pseudomonadati</taxon>
        <taxon>Pseudomonadota</taxon>
        <taxon>Gammaproteobacteria</taxon>
        <taxon>Alteromonadales</taxon>
        <taxon>Alteromonadaceae</taxon>
        <taxon>Paraglaciecola</taxon>
    </lineage>
</organism>
<dbReference type="PANTHER" id="PTHR45138:SF6">
    <property type="entry name" value="DIGUANYLATE CYCLASE DGCN"/>
    <property type="match status" value="1"/>
</dbReference>
<dbReference type="SUPFAM" id="SSF55073">
    <property type="entry name" value="Nucleotide cyclase"/>
    <property type="match status" value="1"/>
</dbReference>
<dbReference type="NCBIfam" id="TIGR00254">
    <property type="entry name" value="GGDEF"/>
    <property type="match status" value="1"/>
</dbReference>
<dbReference type="PROSITE" id="PS50887">
    <property type="entry name" value="GGDEF"/>
    <property type="match status" value="1"/>
</dbReference>